<evidence type="ECO:0000256" key="6">
    <source>
        <dbReference type="ARBA" id="ARBA00022814"/>
    </source>
</evidence>
<dbReference type="FunFam" id="3.30.540.10:FF:000003">
    <property type="entry name" value="Inositol-1-monophosphatase"/>
    <property type="match status" value="1"/>
</dbReference>
<dbReference type="GO" id="GO:0006020">
    <property type="term" value="P:inositol metabolic process"/>
    <property type="evidence" value="ECO:0007669"/>
    <property type="project" value="TreeGrafter"/>
</dbReference>
<feature type="binding site" evidence="9">
    <location>
        <position position="86"/>
    </location>
    <ligand>
        <name>Mg(2+)</name>
        <dbReference type="ChEBI" id="CHEBI:18420"/>
        <label>1</label>
        <note>catalytic</note>
    </ligand>
</feature>
<dbReference type="SUPFAM" id="SSF56655">
    <property type="entry name" value="Carbohydrate phosphatase"/>
    <property type="match status" value="1"/>
</dbReference>
<dbReference type="PANTHER" id="PTHR20854">
    <property type="entry name" value="INOSITOL MONOPHOSPHATASE"/>
    <property type="match status" value="1"/>
</dbReference>
<dbReference type="RefSeq" id="WP_180567235.1">
    <property type="nucleotide sequence ID" value="NZ_JACCKB010000004.1"/>
</dbReference>
<gene>
    <name evidence="11" type="ORF">H0A36_04210</name>
</gene>
<keyword evidence="6" id="KW-0804">Transcription</keyword>
<dbReference type="EC" id="3.1.3.25" evidence="10"/>
<dbReference type="GO" id="GO:0046872">
    <property type="term" value="F:metal ion binding"/>
    <property type="evidence" value="ECO:0007669"/>
    <property type="project" value="UniProtKB-KW"/>
</dbReference>
<comment type="caution">
    <text evidence="11">The sequence shown here is derived from an EMBL/GenBank/DDBJ whole genome shotgun (WGS) entry which is preliminary data.</text>
</comment>
<dbReference type="InterPro" id="IPR033942">
    <property type="entry name" value="IMPase"/>
</dbReference>
<keyword evidence="4 9" id="KW-0479">Metal-binding</keyword>
<comment type="function">
    <text evidence="8">Part of the processive rRNA transcription and antitermination complex (rrnTAC). The complex forms an RNA-chaperone ring around the RNA exit tunnel of RNA polymerase (RNAP). It supports rapid transcription and antitermination of rRNA operons, cotranscriptional rRNA folding, and annealing of distal rRNA regions to allow correct ribosome biogenesis. This subunit may play a central role in organizing the structure.</text>
</comment>
<evidence type="ECO:0000256" key="9">
    <source>
        <dbReference type="PIRSR" id="PIRSR600760-2"/>
    </source>
</evidence>
<evidence type="ECO:0000256" key="1">
    <source>
        <dbReference type="ARBA" id="ARBA00001033"/>
    </source>
</evidence>
<evidence type="ECO:0000313" key="11">
    <source>
        <dbReference type="EMBL" id="NYZ65200.1"/>
    </source>
</evidence>
<dbReference type="FunFam" id="3.40.190.80:FF:000002">
    <property type="entry name" value="Inositol-1-monophosphatase"/>
    <property type="match status" value="1"/>
</dbReference>
<dbReference type="Proteomes" id="UP000569732">
    <property type="component" value="Unassembled WGS sequence"/>
</dbReference>
<dbReference type="Pfam" id="PF00459">
    <property type="entry name" value="Inositol_P"/>
    <property type="match status" value="1"/>
</dbReference>
<organism evidence="11 12">
    <name type="scientific">Spartinivicinus marinus</name>
    <dbReference type="NCBI Taxonomy" id="2994442"/>
    <lineage>
        <taxon>Bacteria</taxon>
        <taxon>Pseudomonadati</taxon>
        <taxon>Pseudomonadota</taxon>
        <taxon>Gammaproteobacteria</taxon>
        <taxon>Oceanospirillales</taxon>
        <taxon>Zooshikellaceae</taxon>
        <taxon>Spartinivicinus</taxon>
    </lineage>
</organism>
<keyword evidence="12" id="KW-1185">Reference proteome</keyword>
<dbReference type="InterPro" id="IPR020583">
    <property type="entry name" value="Inositol_monoP_metal-BS"/>
</dbReference>
<evidence type="ECO:0000256" key="7">
    <source>
        <dbReference type="ARBA" id="ARBA00022842"/>
    </source>
</evidence>
<dbReference type="EMBL" id="JACCKB010000004">
    <property type="protein sequence ID" value="NYZ65200.1"/>
    <property type="molecule type" value="Genomic_DNA"/>
</dbReference>
<feature type="binding site" evidence="9">
    <location>
        <position position="89"/>
    </location>
    <ligand>
        <name>Mg(2+)</name>
        <dbReference type="ChEBI" id="CHEBI:18420"/>
        <label>1</label>
        <note>catalytic</note>
    </ligand>
</feature>
<comment type="catalytic activity">
    <reaction evidence="1 10">
        <text>a myo-inositol phosphate + H2O = myo-inositol + phosphate</text>
        <dbReference type="Rhea" id="RHEA:24056"/>
        <dbReference type="ChEBI" id="CHEBI:15377"/>
        <dbReference type="ChEBI" id="CHEBI:17268"/>
        <dbReference type="ChEBI" id="CHEBI:43474"/>
        <dbReference type="ChEBI" id="CHEBI:84139"/>
        <dbReference type="EC" id="3.1.3.25"/>
    </reaction>
</comment>
<feature type="binding site" evidence="9">
    <location>
        <position position="67"/>
    </location>
    <ligand>
        <name>Mg(2+)</name>
        <dbReference type="ChEBI" id="CHEBI:18420"/>
        <label>1</label>
        <note>catalytic</note>
    </ligand>
</feature>
<dbReference type="PROSITE" id="PS00630">
    <property type="entry name" value="IMP_2"/>
    <property type="match status" value="1"/>
</dbReference>
<feature type="binding site" evidence="9">
    <location>
        <position position="216"/>
    </location>
    <ligand>
        <name>Mg(2+)</name>
        <dbReference type="ChEBI" id="CHEBI:18420"/>
        <label>1</label>
        <note>catalytic</note>
    </ligand>
</feature>
<dbReference type="PROSITE" id="PS00629">
    <property type="entry name" value="IMP_1"/>
    <property type="match status" value="1"/>
</dbReference>
<dbReference type="GO" id="GO:0031564">
    <property type="term" value="P:transcription antitermination"/>
    <property type="evidence" value="ECO:0007669"/>
    <property type="project" value="UniProtKB-KW"/>
</dbReference>
<dbReference type="PRINTS" id="PR01959">
    <property type="entry name" value="SBIMPHPHTASE"/>
</dbReference>
<evidence type="ECO:0000256" key="5">
    <source>
        <dbReference type="ARBA" id="ARBA00022801"/>
    </source>
</evidence>
<accession>A0A853HTV7</accession>
<evidence type="ECO:0000256" key="4">
    <source>
        <dbReference type="ARBA" id="ARBA00022723"/>
    </source>
</evidence>
<evidence type="ECO:0000256" key="8">
    <source>
        <dbReference type="ARBA" id="ARBA00058693"/>
    </source>
</evidence>
<dbReference type="GO" id="GO:0046854">
    <property type="term" value="P:phosphatidylinositol phosphate biosynthetic process"/>
    <property type="evidence" value="ECO:0007669"/>
    <property type="project" value="InterPro"/>
</dbReference>
<comment type="cofactor">
    <cofactor evidence="2 9 10">
        <name>Mg(2+)</name>
        <dbReference type="ChEBI" id="CHEBI:18420"/>
    </cofactor>
</comment>
<protein>
    <recommendedName>
        <fullName evidence="10">Inositol-1-monophosphatase</fullName>
        <ecNumber evidence="10">3.1.3.25</ecNumber>
    </recommendedName>
</protein>
<feature type="binding site" evidence="9">
    <location>
        <position position="88"/>
    </location>
    <ligand>
        <name>Mg(2+)</name>
        <dbReference type="ChEBI" id="CHEBI:18420"/>
        <label>1</label>
        <note>catalytic</note>
    </ligand>
</feature>
<keyword evidence="6" id="KW-0805">Transcription regulation</keyword>
<dbReference type="AlphaFoldDB" id="A0A853HTV7"/>
<dbReference type="InterPro" id="IPR020550">
    <property type="entry name" value="Inositol_monophosphatase_CS"/>
</dbReference>
<dbReference type="InterPro" id="IPR022337">
    <property type="entry name" value="Inositol_monophosphatase_SuhB"/>
</dbReference>
<dbReference type="PANTHER" id="PTHR20854:SF4">
    <property type="entry name" value="INOSITOL-1-MONOPHOSPHATASE-RELATED"/>
    <property type="match status" value="1"/>
</dbReference>
<dbReference type="Gene3D" id="3.40.190.80">
    <property type="match status" value="1"/>
</dbReference>
<dbReference type="CDD" id="cd01639">
    <property type="entry name" value="IMPase"/>
    <property type="match status" value="1"/>
</dbReference>
<proteinExistence type="inferred from homology"/>
<evidence type="ECO:0000256" key="10">
    <source>
        <dbReference type="RuleBase" id="RU364068"/>
    </source>
</evidence>
<keyword evidence="7 9" id="KW-0460">Magnesium</keyword>
<dbReference type="GO" id="GO:0007165">
    <property type="term" value="P:signal transduction"/>
    <property type="evidence" value="ECO:0007669"/>
    <property type="project" value="TreeGrafter"/>
</dbReference>
<evidence type="ECO:0000313" key="12">
    <source>
        <dbReference type="Proteomes" id="UP000569732"/>
    </source>
</evidence>
<evidence type="ECO:0000256" key="3">
    <source>
        <dbReference type="ARBA" id="ARBA00009759"/>
    </source>
</evidence>
<name>A0A853HTV7_9GAMM</name>
<keyword evidence="5 10" id="KW-0378">Hydrolase</keyword>
<reference evidence="11 12" key="1">
    <citation type="submission" date="2020-07" db="EMBL/GenBank/DDBJ databases">
        <title>Endozoicomonas sp. nov., isolated from sediment.</title>
        <authorList>
            <person name="Gu T."/>
        </authorList>
    </citation>
    <scope>NUCLEOTIDE SEQUENCE [LARGE SCALE GENOMIC DNA]</scope>
    <source>
        <strain evidence="11 12">SM1973</strain>
    </source>
</reference>
<dbReference type="Gene3D" id="3.30.540.10">
    <property type="entry name" value="Fructose-1,6-Bisphosphatase, subunit A, domain 1"/>
    <property type="match status" value="1"/>
</dbReference>
<comment type="similarity">
    <text evidence="3 10">Belongs to the inositol monophosphatase superfamily.</text>
</comment>
<keyword evidence="6" id="KW-0889">Transcription antitermination</keyword>
<dbReference type="PRINTS" id="PR00377">
    <property type="entry name" value="IMPHPHTASES"/>
</dbReference>
<evidence type="ECO:0000256" key="2">
    <source>
        <dbReference type="ARBA" id="ARBA00001946"/>
    </source>
</evidence>
<sequence length="270" mass="29802">MQPMLNIALRAARNAGDVIERAVEQLDVLTVNKKGDRDFVTEVDQAAEKVILRTLKKAYPNHGFYGEETGHHPGHGEGQDYLWIIDPLDGTTNFIHGIPHFAVSIACQYKGRIEHAIVLDPIRKEEFSASRGRGAQLNGKRIRVSKNKPLNESLLATGFPFRPDQMDKIDDYLGIFKSLVEQTAGIRRAGSAALDLAYVAAGRYDAYWEFGLNQWDIAAGVLLIQEAGGLVGDFKGGHEFMDNGQIVGGNPKCFKSVLQQIQPHFSKGSK</sequence>
<dbReference type="GO" id="GO:0008934">
    <property type="term" value="F:inositol monophosphate 1-phosphatase activity"/>
    <property type="evidence" value="ECO:0007669"/>
    <property type="project" value="InterPro"/>
</dbReference>
<dbReference type="InterPro" id="IPR000760">
    <property type="entry name" value="Inositol_monophosphatase-like"/>
</dbReference>